<accession>A0ABM8ZV45</accession>
<gene>
    <name evidence="2" type="ORF">VST7929_02105</name>
</gene>
<dbReference type="EMBL" id="CAKLDI010000001">
    <property type="protein sequence ID" value="CAH0534197.1"/>
    <property type="molecule type" value="Genomic_DNA"/>
</dbReference>
<dbReference type="InterPro" id="IPR013216">
    <property type="entry name" value="Methyltransf_11"/>
</dbReference>
<evidence type="ECO:0000313" key="3">
    <source>
        <dbReference type="Proteomes" id="UP000838672"/>
    </source>
</evidence>
<comment type="caution">
    <text evidence="2">The sequence shown here is derived from an EMBL/GenBank/DDBJ whole genome shotgun (WGS) entry which is preliminary data.</text>
</comment>
<dbReference type="Gene3D" id="3.40.50.150">
    <property type="entry name" value="Vaccinia Virus protein VP39"/>
    <property type="match status" value="1"/>
</dbReference>
<organism evidence="2 3">
    <name type="scientific">Vibrio stylophorae</name>
    <dbReference type="NCBI Taxonomy" id="659351"/>
    <lineage>
        <taxon>Bacteria</taxon>
        <taxon>Pseudomonadati</taxon>
        <taxon>Pseudomonadota</taxon>
        <taxon>Gammaproteobacteria</taxon>
        <taxon>Vibrionales</taxon>
        <taxon>Vibrionaceae</taxon>
        <taxon>Vibrio</taxon>
    </lineage>
</organism>
<dbReference type="Pfam" id="PF08241">
    <property type="entry name" value="Methyltransf_11"/>
    <property type="match status" value="1"/>
</dbReference>
<feature type="domain" description="Methyltransferase type 11" evidence="1">
    <location>
        <begin position="75"/>
        <end position="129"/>
    </location>
</feature>
<proteinExistence type="predicted"/>
<dbReference type="Proteomes" id="UP000838672">
    <property type="component" value="Unassembled WGS sequence"/>
</dbReference>
<name>A0ABM8ZV45_9VIBR</name>
<evidence type="ECO:0000313" key="2">
    <source>
        <dbReference type="EMBL" id="CAH0534197.1"/>
    </source>
</evidence>
<reference evidence="2" key="1">
    <citation type="submission" date="2021-11" db="EMBL/GenBank/DDBJ databases">
        <authorList>
            <person name="Rodrigo-Torres L."/>
            <person name="Arahal R. D."/>
            <person name="Lucena T."/>
        </authorList>
    </citation>
    <scope>NUCLEOTIDE SEQUENCE</scope>
    <source>
        <strain evidence="2">CECT 7929</strain>
    </source>
</reference>
<protein>
    <recommendedName>
        <fullName evidence="1">Methyltransferase type 11 domain-containing protein</fullName>
    </recommendedName>
</protein>
<sequence>MTVITPNAFRSQLIDAPQFWHDFNQGPWLQSQLDARLAPWWSRFFGYHMLKLGGLSISLDSQDCSIAHQVCVARTHPHRQITADPYQLPFVGKSFDAVLLLHQLEFSQDPHRLLREIDRVMMDDGYLVLAGWNPVSGMGLNRLLPWKRKRCPWHGRFFTQGRIEDWLALLNFEVVHREHFGVCAGAHPSRWRERFDQQLSPWLPLLASNYLLIARKRTIPLNKVRPRLMASRRPVVVVSNYRVQAKRQSSAEP</sequence>
<evidence type="ECO:0000259" key="1">
    <source>
        <dbReference type="Pfam" id="PF08241"/>
    </source>
</evidence>
<keyword evidence="3" id="KW-1185">Reference proteome</keyword>
<dbReference type="InterPro" id="IPR029063">
    <property type="entry name" value="SAM-dependent_MTases_sf"/>
</dbReference>
<dbReference type="SUPFAM" id="SSF53335">
    <property type="entry name" value="S-adenosyl-L-methionine-dependent methyltransferases"/>
    <property type="match status" value="1"/>
</dbReference>